<dbReference type="InterPro" id="IPR036249">
    <property type="entry name" value="Thioredoxin-like_sf"/>
</dbReference>
<evidence type="ECO:0000313" key="2">
    <source>
        <dbReference type="Proteomes" id="UP000754644"/>
    </source>
</evidence>
<comment type="caution">
    <text evidence="1">The sequence shown here is derived from an EMBL/GenBank/DDBJ whole genome shotgun (WGS) entry which is preliminary data.</text>
</comment>
<gene>
    <name evidence="1" type="ORF">HQ497_14305</name>
</gene>
<organism evidence="1 2">
    <name type="scientific">SAR86 cluster bacterium</name>
    <dbReference type="NCBI Taxonomy" id="2030880"/>
    <lineage>
        <taxon>Bacteria</taxon>
        <taxon>Pseudomonadati</taxon>
        <taxon>Pseudomonadota</taxon>
        <taxon>Gammaproteobacteria</taxon>
        <taxon>SAR86 cluster</taxon>
    </lineage>
</organism>
<dbReference type="EMBL" id="JABMOJ010000534">
    <property type="protein sequence ID" value="NQV66529.1"/>
    <property type="molecule type" value="Genomic_DNA"/>
</dbReference>
<proteinExistence type="predicted"/>
<evidence type="ECO:0000313" key="1">
    <source>
        <dbReference type="EMBL" id="NQV66529.1"/>
    </source>
</evidence>
<dbReference type="AlphaFoldDB" id="A0A972VYA9"/>
<dbReference type="SUPFAM" id="SSF52833">
    <property type="entry name" value="Thioredoxin-like"/>
    <property type="match status" value="1"/>
</dbReference>
<dbReference type="Proteomes" id="UP000754644">
    <property type="component" value="Unassembled WGS sequence"/>
</dbReference>
<name>A0A972VYA9_9GAMM</name>
<reference evidence="1" key="1">
    <citation type="submission" date="2020-05" db="EMBL/GenBank/DDBJ databases">
        <title>Sulfur intermediates as new biogeochemical hubs in an aquatic model microbial ecosystem.</title>
        <authorList>
            <person name="Vigneron A."/>
        </authorList>
    </citation>
    <scope>NUCLEOTIDE SEQUENCE</scope>
    <source>
        <strain evidence="1">Bin.250</strain>
    </source>
</reference>
<protein>
    <recommendedName>
        <fullName evidence="3">Redoxin domain-containing protein</fullName>
    </recommendedName>
</protein>
<dbReference type="Gene3D" id="3.40.30.10">
    <property type="entry name" value="Glutaredoxin"/>
    <property type="match status" value="1"/>
</dbReference>
<accession>A0A972VYA9</accession>
<evidence type="ECO:0008006" key="3">
    <source>
        <dbReference type="Google" id="ProtNLM"/>
    </source>
</evidence>
<sequence length="164" mass="18336">MAAAFMAYPELRHPFEAKPIHAEGSTSVLYQGRQITLTETGTGPDSNQSLLINSEDLKRINGFELKAEGACYADMCVPLTSKLQVIQDGKQWFDLTAFADLLEQPYVFDAESNVWSFAEIPAKRDNMMVNGMAPDFEIPDRLGNVIRMTDLKGKKALIVTWSSW</sequence>